<gene>
    <name evidence="2" type="ORF">Q4527_08110</name>
</gene>
<protein>
    <submittedName>
        <fullName evidence="2">Uncharacterized protein</fullName>
    </submittedName>
</protein>
<name>A0AAW7YY81_9ALTE</name>
<organism evidence="2 3">
    <name type="scientific">Alteromonas stellipolaris</name>
    <dbReference type="NCBI Taxonomy" id="233316"/>
    <lineage>
        <taxon>Bacteria</taxon>
        <taxon>Pseudomonadati</taxon>
        <taxon>Pseudomonadota</taxon>
        <taxon>Gammaproteobacteria</taxon>
        <taxon>Alteromonadales</taxon>
        <taxon>Alteromonadaceae</taxon>
        <taxon>Alteromonas/Salinimonas group</taxon>
        <taxon>Alteromonas</taxon>
    </lineage>
</organism>
<dbReference type="EMBL" id="JAUOQI010000004">
    <property type="protein sequence ID" value="MDO6577354.1"/>
    <property type="molecule type" value="Genomic_DNA"/>
</dbReference>
<evidence type="ECO:0000313" key="2">
    <source>
        <dbReference type="EMBL" id="MDO6577354.1"/>
    </source>
</evidence>
<accession>A0AAW7YY81</accession>
<evidence type="ECO:0000256" key="1">
    <source>
        <dbReference type="SAM" id="Phobius"/>
    </source>
</evidence>
<evidence type="ECO:0000313" key="3">
    <source>
        <dbReference type="Proteomes" id="UP001170717"/>
    </source>
</evidence>
<dbReference type="Proteomes" id="UP001170717">
    <property type="component" value="Unassembled WGS sequence"/>
</dbReference>
<keyword evidence="1" id="KW-0472">Membrane</keyword>
<dbReference type="GeneID" id="83260259"/>
<keyword evidence="1" id="KW-0812">Transmembrane</keyword>
<dbReference type="AlphaFoldDB" id="A0AAW7YY81"/>
<dbReference type="RefSeq" id="WP_257721359.1">
    <property type="nucleotide sequence ID" value="NZ_CANLMS010000007.1"/>
</dbReference>
<reference evidence="2" key="1">
    <citation type="submission" date="2023-07" db="EMBL/GenBank/DDBJ databases">
        <title>Genome content predicts the carbon catabolic preferences of heterotrophic bacteria.</title>
        <authorList>
            <person name="Gralka M."/>
        </authorList>
    </citation>
    <scope>NUCLEOTIDE SEQUENCE</scope>
    <source>
        <strain evidence="2">F2M12</strain>
    </source>
</reference>
<comment type="caution">
    <text evidence="2">The sequence shown here is derived from an EMBL/GenBank/DDBJ whole genome shotgun (WGS) entry which is preliminary data.</text>
</comment>
<feature type="transmembrane region" description="Helical" evidence="1">
    <location>
        <begin position="12"/>
        <end position="29"/>
    </location>
</feature>
<sequence>MTTLLSLNADDLLIVTGIALMFISYAFLLPTELKRAIKSSGNK</sequence>
<keyword evidence="1" id="KW-1133">Transmembrane helix</keyword>
<proteinExistence type="predicted"/>